<sequence length="381" mass="42058">MNLNNSCTNIIKNVSNLDKISNSIEENHCKSFKKEENNRNRFVRYNETTIIYTLTNIVNFSANTQMDNDVTPVYLAAQEGHLDVLKYLVLEAGGSLYVRARDGMAPIHAASQMGCLDCLQWMVEEQAVDPNLRDGDGATPLHFAASRGHLHAVRWLLNHGAKLSLDKFGKSPINDAAENQQVECLNVLVQYGSSKDTKMNSISQQKSNKLSNKNNRCNSIISKSSSSGSSDIEPFYLHPPSVRKNSEIYGTSIVPNDGLYINPMRNDSSTPTSPNGSISGESFFLHDPQDVIYNRVKDLFESDCSSQREQNNTKMNSGALTVQADVHSSSSSGAGSGSEESISVLSSIVGSPKHNNCNVKPNEHDYEDIYLVREEAKQTKK</sequence>
<dbReference type="PROSITE" id="PS50088">
    <property type="entry name" value="ANK_REPEAT"/>
    <property type="match status" value="2"/>
</dbReference>
<evidence type="ECO:0000256" key="5">
    <source>
        <dbReference type="PROSITE-ProRule" id="PRU00023"/>
    </source>
</evidence>
<proteinExistence type="predicted"/>
<dbReference type="GO" id="GO:0005737">
    <property type="term" value="C:cytoplasm"/>
    <property type="evidence" value="ECO:0007669"/>
    <property type="project" value="TreeGrafter"/>
</dbReference>
<dbReference type="SUPFAM" id="SSF48403">
    <property type="entry name" value="Ankyrin repeat"/>
    <property type="match status" value="1"/>
</dbReference>
<dbReference type="SMART" id="SM00248">
    <property type="entry name" value="ANK"/>
    <property type="match status" value="4"/>
</dbReference>
<dbReference type="Gene3D" id="1.25.40.20">
    <property type="entry name" value="Ankyrin repeat-containing domain"/>
    <property type="match status" value="1"/>
</dbReference>
<dbReference type="EnsemblMetazoa" id="MESCA007506-RA">
    <property type="protein sequence ID" value="MESCA007506-PA"/>
    <property type="gene ID" value="MESCA007506"/>
</dbReference>
<keyword evidence="4 5" id="KW-0040">ANK repeat</keyword>
<dbReference type="GO" id="GO:0032420">
    <property type="term" value="C:stereocilium"/>
    <property type="evidence" value="ECO:0007669"/>
    <property type="project" value="UniProtKB-SubCell"/>
</dbReference>
<dbReference type="STRING" id="36166.T1GUT6"/>
<feature type="region of interest" description="Disordered" evidence="6">
    <location>
        <begin position="197"/>
        <end position="232"/>
    </location>
</feature>
<organism evidence="7 8">
    <name type="scientific">Megaselia scalaris</name>
    <name type="common">Humpbacked fly</name>
    <name type="synonym">Phora scalaris</name>
    <dbReference type="NCBI Taxonomy" id="36166"/>
    <lineage>
        <taxon>Eukaryota</taxon>
        <taxon>Metazoa</taxon>
        <taxon>Ecdysozoa</taxon>
        <taxon>Arthropoda</taxon>
        <taxon>Hexapoda</taxon>
        <taxon>Insecta</taxon>
        <taxon>Pterygota</taxon>
        <taxon>Neoptera</taxon>
        <taxon>Endopterygota</taxon>
        <taxon>Diptera</taxon>
        <taxon>Brachycera</taxon>
        <taxon>Muscomorpha</taxon>
        <taxon>Platypezoidea</taxon>
        <taxon>Phoridae</taxon>
        <taxon>Megaseliini</taxon>
        <taxon>Megaselia</taxon>
    </lineage>
</organism>
<reference evidence="7" key="2">
    <citation type="submission" date="2015-06" db="UniProtKB">
        <authorList>
            <consortium name="EnsemblMetazoa"/>
        </authorList>
    </citation>
    <scope>IDENTIFICATION</scope>
</reference>
<feature type="region of interest" description="Disordered" evidence="6">
    <location>
        <begin position="260"/>
        <end position="281"/>
    </location>
</feature>
<feature type="repeat" description="ANK" evidence="5">
    <location>
        <begin position="68"/>
        <end position="101"/>
    </location>
</feature>
<dbReference type="GO" id="GO:0051017">
    <property type="term" value="P:actin filament bundle assembly"/>
    <property type="evidence" value="ECO:0007669"/>
    <property type="project" value="TreeGrafter"/>
</dbReference>
<dbReference type="InterPro" id="IPR036770">
    <property type="entry name" value="Ankyrin_rpt-contain_sf"/>
</dbReference>
<evidence type="ECO:0000256" key="1">
    <source>
        <dbReference type="ARBA" id="ARBA00004645"/>
    </source>
</evidence>
<keyword evidence="3" id="KW-1009">Hearing</keyword>
<dbReference type="EMBL" id="CAQQ02098507">
    <property type="status" value="NOT_ANNOTATED_CDS"/>
    <property type="molecule type" value="Genomic_DNA"/>
</dbReference>
<keyword evidence="2" id="KW-0677">Repeat</keyword>
<evidence type="ECO:0000313" key="7">
    <source>
        <dbReference type="EnsemblMetazoa" id="MESCA007506-PA"/>
    </source>
</evidence>
<dbReference type="InterPro" id="IPR052420">
    <property type="entry name" value="Espin/Espin-like"/>
</dbReference>
<feature type="region of interest" description="Disordered" evidence="6">
    <location>
        <begin position="324"/>
        <end position="364"/>
    </location>
</feature>
<dbReference type="Proteomes" id="UP000015102">
    <property type="component" value="Unassembled WGS sequence"/>
</dbReference>
<dbReference type="InterPro" id="IPR002110">
    <property type="entry name" value="Ankyrin_rpt"/>
</dbReference>
<evidence type="ECO:0000256" key="3">
    <source>
        <dbReference type="ARBA" id="ARBA00022740"/>
    </source>
</evidence>
<dbReference type="AlphaFoldDB" id="T1GUT6"/>
<evidence type="ECO:0000313" key="8">
    <source>
        <dbReference type="Proteomes" id="UP000015102"/>
    </source>
</evidence>
<dbReference type="Pfam" id="PF00023">
    <property type="entry name" value="Ank"/>
    <property type="match status" value="1"/>
</dbReference>
<name>T1GUT6_MEGSC</name>
<evidence type="ECO:0000256" key="4">
    <source>
        <dbReference type="ARBA" id="ARBA00023043"/>
    </source>
</evidence>
<feature type="compositionally biased region" description="Low complexity" evidence="6">
    <location>
        <begin position="200"/>
        <end position="230"/>
    </location>
</feature>
<dbReference type="GO" id="GO:0051015">
    <property type="term" value="F:actin filament binding"/>
    <property type="evidence" value="ECO:0007669"/>
    <property type="project" value="TreeGrafter"/>
</dbReference>
<keyword evidence="8" id="KW-1185">Reference proteome</keyword>
<dbReference type="Pfam" id="PF12796">
    <property type="entry name" value="Ank_2"/>
    <property type="match status" value="1"/>
</dbReference>
<dbReference type="EMBL" id="CAQQ02098508">
    <property type="status" value="NOT_ANNOTATED_CDS"/>
    <property type="molecule type" value="Genomic_DNA"/>
</dbReference>
<dbReference type="OMA" id="HENDYED"/>
<dbReference type="PROSITE" id="PS50297">
    <property type="entry name" value="ANK_REP_REGION"/>
    <property type="match status" value="1"/>
</dbReference>
<feature type="compositionally biased region" description="Low complexity" evidence="6">
    <location>
        <begin position="328"/>
        <end position="351"/>
    </location>
</feature>
<feature type="compositionally biased region" description="Polar residues" evidence="6">
    <location>
        <begin position="265"/>
        <end position="280"/>
    </location>
</feature>
<dbReference type="GO" id="GO:0007605">
    <property type="term" value="P:sensory perception of sound"/>
    <property type="evidence" value="ECO:0007669"/>
    <property type="project" value="UniProtKB-KW"/>
</dbReference>
<dbReference type="PANTHER" id="PTHR24153">
    <property type="entry name" value="ESPIN"/>
    <property type="match status" value="1"/>
</dbReference>
<feature type="repeat" description="ANK" evidence="5">
    <location>
        <begin position="136"/>
        <end position="168"/>
    </location>
</feature>
<dbReference type="PANTHER" id="PTHR24153:SF8">
    <property type="entry name" value="FORKED, ISOFORM F"/>
    <property type="match status" value="1"/>
</dbReference>
<dbReference type="HOGENOM" id="CLU_726809_0_0_1"/>
<comment type="subcellular location">
    <subcellularLocation>
        <location evidence="1">Cell projection</location>
        <location evidence="1">Stereocilium</location>
    </subcellularLocation>
</comment>
<accession>T1GUT6</accession>
<evidence type="ECO:0000256" key="6">
    <source>
        <dbReference type="SAM" id="MobiDB-lite"/>
    </source>
</evidence>
<protein>
    <submittedName>
        <fullName evidence="7">Uncharacterized protein</fullName>
    </submittedName>
</protein>
<evidence type="ECO:0000256" key="2">
    <source>
        <dbReference type="ARBA" id="ARBA00022737"/>
    </source>
</evidence>
<reference evidence="8" key="1">
    <citation type="submission" date="2013-02" db="EMBL/GenBank/DDBJ databases">
        <authorList>
            <person name="Hughes D."/>
        </authorList>
    </citation>
    <scope>NUCLEOTIDE SEQUENCE</scope>
    <source>
        <strain>Durham</strain>
        <strain evidence="8">NC isolate 2 -- Noor lab</strain>
    </source>
</reference>